<comment type="similarity">
    <text evidence="8">Belongs to the polysaccharide lyase 9 family.</text>
</comment>
<comment type="cofactor">
    <cofactor evidence="1">
        <name>Ca(2+)</name>
        <dbReference type="ChEBI" id="CHEBI:29108"/>
    </cofactor>
</comment>
<organism evidence="10 11">
    <name type="scientific">Nonomuraea phyllanthi</name>
    <dbReference type="NCBI Taxonomy" id="2219224"/>
    <lineage>
        <taxon>Bacteria</taxon>
        <taxon>Bacillati</taxon>
        <taxon>Actinomycetota</taxon>
        <taxon>Actinomycetes</taxon>
        <taxon>Streptosporangiales</taxon>
        <taxon>Streptosporangiaceae</taxon>
        <taxon>Nonomuraea</taxon>
    </lineage>
</organism>
<evidence type="ECO:0000256" key="4">
    <source>
        <dbReference type="ARBA" id="ARBA00022723"/>
    </source>
</evidence>
<dbReference type="InterPro" id="IPR012334">
    <property type="entry name" value="Pectin_lyas_fold"/>
</dbReference>
<evidence type="ECO:0000313" key="10">
    <source>
        <dbReference type="EMBL" id="KAB8196048.1"/>
    </source>
</evidence>
<evidence type="ECO:0000256" key="5">
    <source>
        <dbReference type="ARBA" id="ARBA00022729"/>
    </source>
</evidence>
<evidence type="ECO:0000259" key="9">
    <source>
        <dbReference type="Pfam" id="PF22842"/>
    </source>
</evidence>
<evidence type="ECO:0000256" key="7">
    <source>
        <dbReference type="ARBA" id="ARBA00023239"/>
    </source>
</evidence>
<keyword evidence="7 10" id="KW-0456">Lyase</keyword>
<dbReference type="InterPro" id="IPR052052">
    <property type="entry name" value="Polysaccharide_Lyase_9"/>
</dbReference>
<accession>A0A5C4WS35</accession>
<protein>
    <submittedName>
        <fullName evidence="10">Pectate lyase</fullName>
    </submittedName>
</protein>
<keyword evidence="4" id="KW-0479">Metal-binding</keyword>
<dbReference type="GO" id="GO:0016837">
    <property type="term" value="F:carbon-oxygen lyase activity, acting on polysaccharides"/>
    <property type="evidence" value="ECO:0007669"/>
    <property type="project" value="TreeGrafter"/>
</dbReference>
<comment type="caution">
    <text evidence="10">The sequence shown here is derived from an EMBL/GenBank/DDBJ whole genome shotgun (WGS) entry which is preliminary data.</text>
</comment>
<evidence type="ECO:0000256" key="2">
    <source>
        <dbReference type="ARBA" id="ARBA00004613"/>
    </source>
</evidence>
<keyword evidence="11" id="KW-1185">Reference proteome</keyword>
<sequence length="345" mass="35804">MQRAIDLARPGTVISVRGGTYALTSNLQIARSGTASNPITLAAYGSEKVLIDGEALPNTPAPVGGSIPNAQRGAIHIEASHWRIAGLEIANGPYGIFCRDCSGNVFDRIVTRDNYESGLHIQGASGGNLILDLDSYGNRDPRKNGESADGLAIKEGSGAGNVVRGARLWNNSDDGFDAWEFLSPIRIEDSVAYGNGFNRWDLPDYTGDGNGFKLGGGDEDLPAAHVVTNSIAFRNQVGGFVDNGNPGALRLSRDTAWRNGGTGFDFSDSAATLTRNLAASNAVPAGLGGAAGGGGNSWDLGGTWDDGALISTDPSTLTGPRRPDGGIPRSAFLRPKHGTGVGARL</sequence>
<dbReference type="Pfam" id="PF22842">
    <property type="entry name" value="Pel9A-like_beta_helix"/>
    <property type="match status" value="1"/>
</dbReference>
<keyword evidence="6" id="KW-0106">Calcium</keyword>
<dbReference type="Proteomes" id="UP000312512">
    <property type="component" value="Unassembled WGS sequence"/>
</dbReference>
<dbReference type="SMART" id="SM00710">
    <property type="entry name" value="PbH1"/>
    <property type="match status" value="5"/>
</dbReference>
<evidence type="ECO:0000313" key="11">
    <source>
        <dbReference type="Proteomes" id="UP000312512"/>
    </source>
</evidence>
<dbReference type="GO" id="GO:0046872">
    <property type="term" value="F:metal ion binding"/>
    <property type="evidence" value="ECO:0007669"/>
    <property type="project" value="UniProtKB-KW"/>
</dbReference>
<dbReference type="PANTHER" id="PTHR40088:SF1">
    <property type="entry name" value="PECTATE LYASE PEL9"/>
    <property type="match status" value="1"/>
</dbReference>
<keyword evidence="5" id="KW-0732">Signal</keyword>
<dbReference type="OrthoDB" id="9762467at2"/>
<dbReference type="InterPro" id="IPR011050">
    <property type="entry name" value="Pectin_lyase_fold/virulence"/>
</dbReference>
<evidence type="ECO:0000256" key="1">
    <source>
        <dbReference type="ARBA" id="ARBA00001913"/>
    </source>
</evidence>
<name>A0A5C4WS35_9ACTN</name>
<evidence type="ECO:0000256" key="3">
    <source>
        <dbReference type="ARBA" id="ARBA00022525"/>
    </source>
</evidence>
<keyword evidence="3" id="KW-0964">Secreted</keyword>
<dbReference type="GO" id="GO:0005576">
    <property type="term" value="C:extracellular region"/>
    <property type="evidence" value="ECO:0007669"/>
    <property type="project" value="UniProtKB-SubCell"/>
</dbReference>
<evidence type="ECO:0000256" key="8">
    <source>
        <dbReference type="ARBA" id="ARBA00038263"/>
    </source>
</evidence>
<dbReference type="InterPro" id="IPR053868">
    <property type="entry name" value="Pel9A-like_beta_helix"/>
</dbReference>
<proteinExistence type="inferred from homology"/>
<dbReference type="PANTHER" id="PTHR40088">
    <property type="entry name" value="PECTATE LYASE (EUROFUNG)"/>
    <property type="match status" value="1"/>
</dbReference>
<reference evidence="10 11" key="1">
    <citation type="submission" date="2019-10" db="EMBL/GenBank/DDBJ databases">
        <title>Nonomuraea sp. nov., isolated from Phyllanthus amarus.</title>
        <authorList>
            <person name="Klykleung N."/>
            <person name="Tanasupawat S."/>
        </authorList>
    </citation>
    <scope>NUCLEOTIDE SEQUENCE [LARGE SCALE GENOMIC DNA]</scope>
    <source>
        <strain evidence="10 11">PA1-10</strain>
    </source>
</reference>
<evidence type="ECO:0000256" key="6">
    <source>
        <dbReference type="ARBA" id="ARBA00022837"/>
    </source>
</evidence>
<dbReference type="InterPro" id="IPR006626">
    <property type="entry name" value="PbH1"/>
</dbReference>
<dbReference type="AlphaFoldDB" id="A0A5C4WS35"/>
<dbReference type="Gene3D" id="2.160.20.10">
    <property type="entry name" value="Single-stranded right-handed beta-helix, Pectin lyase-like"/>
    <property type="match status" value="1"/>
</dbReference>
<gene>
    <name evidence="10" type="ORF">FH608_011330</name>
</gene>
<dbReference type="EMBL" id="VDLX02000003">
    <property type="protein sequence ID" value="KAB8196048.1"/>
    <property type="molecule type" value="Genomic_DNA"/>
</dbReference>
<feature type="domain" description="Pel9A-like right handed beta-helix region" evidence="9">
    <location>
        <begin position="101"/>
        <end position="268"/>
    </location>
</feature>
<dbReference type="SUPFAM" id="SSF51126">
    <property type="entry name" value="Pectin lyase-like"/>
    <property type="match status" value="1"/>
</dbReference>
<comment type="subcellular location">
    <subcellularLocation>
        <location evidence="2">Secreted</location>
    </subcellularLocation>
</comment>